<name>A0ABQ3QSE3_9ACTN</name>
<dbReference type="Proteomes" id="UP001050808">
    <property type="component" value="Unassembled WGS sequence"/>
</dbReference>
<accession>A0ABQ3QSE3</accession>
<dbReference type="SUPFAM" id="SSF69318">
    <property type="entry name" value="Integrin alpha N-terminal domain"/>
    <property type="match status" value="1"/>
</dbReference>
<dbReference type="InterPro" id="IPR028994">
    <property type="entry name" value="Integrin_alpha_N"/>
</dbReference>
<evidence type="ECO:0000313" key="1">
    <source>
        <dbReference type="EMBL" id="GHI40206.1"/>
    </source>
</evidence>
<reference evidence="1" key="1">
    <citation type="submission" date="2024-05" db="EMBL/GenBank/DDBJ databases">
        <title>Whole genome shotgun sequence of Streptomyces violascens NBRC 12920.</title>
        <authorList>
            <person name="Komaki H."/>
            <person name="Tamura T."/>
        </authorList>
    </citation>
    <scope>NUCLEOTIDE SEQUENCE</scope>
    <source>
        <strain evidence="1">NBRC 12920</strain>
    </source>
</reference>
<comment type="caution">
    <text evidence="1">The sequence shown here is derived from an EMBL/GenBank/DDBJ whole genome shotgun (WGS) entry which is preliminary data.</text>
</comment>
<proteinExistence type="predicted"/>
<gene>
    <name evidence="1" type="ORF">Sviol_46140</name>
</gene>
<sequence>MDVHRHMDVRIAETGHGNVPVPVDRHGLRSGDFPPGGDPAIRHSHRTRAAHLVVNAVEDAHSGSQDWKNTTKIVTDGFHGDGRDDVVITTGDGPLLPYGNGQGGLSDGMSMCPETSWKSVQAILGGDFDGNGRTDLGSLWNDQQK</sequence>
<dbReference type="EMBL" id="BNDY01000017">
    <property type="protein sequence ID" value="GHI40206.1"/>
    <property type="molecule type" value="Genomic_DNA"/>
</dbReference>
<organism evidence="1 2">
    <name type="scientific">Streptomyces violascens</name>
    <dbReference type="NCBI Taxonomy" id="67381"/>
    <lineage>
        <taxon>Bacteria</taxon>
        <taxon>Bacillati</taxon>
        <taxon>Actinomycetota</taxon>
        <taxon>Actinomycetes</taxon>
        <taxon>Kitasatosporales</taxon>
        <taxon>Streptomycetaceae</taxon>
        <taxon>Streptomyces</taxon>
    </lineage>
</organism>
<protein>
    <submittedName>
        <fullName evidence="1">Uncharacterized protein</fullName>
    </submittedName>
</protein>
<evidence type="ECO:0000313" key="2">
    <source>
        <dbReference type="Proteomes" id="UP001050808"/>
    </source>
</evidence>
<keyword evidence="2" id="KW-1185">Reference proteome</keyword>